<accession>A0A1G1YJT2</accession>
<keyword evidence="1" id="KW-0812">Transmembrane</keyword>
<dbReference type="AlphaFoldDB" id="A0A1G1YJT2"/>
<gene>
    <name evidence="2" type="ORF">A3J65_04200</name>
</gene>
<comment type="caution">
    <text evidence="2">The sequence shown here is derived from an EMBL/GenBank/DDBJ whole genome shotgun (WGS) entry which is preliminary data.</text>
</comment>
<feature type="transmembrane region" description="Helical" evidence="1">
    <location>
        <begin position="21"/>
        <end position="40"/>
    </location>
</feature>
<protein>
    <submittedName>
        <fullName evidence="2">Uncharacterized protein</fullName>
    </submittedName>
</protein>
<reference evidence="2 3" key="1">
    <citation type="journal article" date="2016" name="Nat. Commun.">
        <title>Thousands of microbial genomes shed light on interconnected biogeochemical processes in an aquifer system.</title>
        <authorList>
            <person name="Anantharaman K."/>
            <person name="Brown C.T."/>
            <person name="Hug L.A."/>
            <person name="Sharon I."/>
            <person name="Castelle C.J."/>
            <person name="Probst A.J."/>
            <person name="Thomas B.C."/>
            <person name="Singh A."/>
            <person name="Wilkins M.J."/>
            <person name="Karaoz U."/>
            <person name="Brodie E.L."/>
            <person name="Williams K.H."/>
            <person name="Hubbard S.S."/>
            <person name="Banfield J.F."/>
        </authorList>
    </citation>
    <scope>NUCLEOTIDE SEQUENCE [LARGE SCALE GENOMIC DNA]</scope>
</reference>
<organism evidence="2 3">
    <name type="scientific">Candidatus Buchananbacteria bacterium RIFCSPHIGHO2_02_FULL_45_11b</name>
    <dbReference type="NCBI Taxonomy" id="1797541"/>
    <lineage>
        <taxon>Bacteria</taxon>
        <taxon>Candidatus Buchananiibacteriota</taxon>
    </lineage>
</organism>
<name>A0A1G1YJT2_9BACT</name>
<evidence type="ECO:0000256" key="1">
    <source>
        <dbReference type="SAM" id="Phobius"/>
    </source>
</evidence>
<keyword evidence="1" id="KW-0472">Membrane</keyword>
<dbReference type="Proteomes" id="UP000178501">
    <property type="component" value="Unassembled WGS sequence"/>
</dbReference>
<keyword evidence="1" id="KW-1133">Transmembrane helix</keyword>
<proteinExistence type="predicted"/>
<evidence type="ECO:0000313" key="2">
    <source>
        <dbReference type="EMBL" id="OGY52608.1"/>
    </source>
</evidence>
<sequence>MPEKNFGKNWLAGLPKNTRKMIFTAVIAGLMIMIVSFWLLSLKNILARPQESAEDKKFETIKKDLENFLGETKNYLGEAKNRINQVAGQNGATELSDADIEKLKKKLIAKETGDWQIYLDNNYNFQLKHPGDWQAILAPKGQGLIVSFRAPGDSADLVAVKKYASTTEILNLPNAEKYWPIAEGQLIIFDYINNTTSDLVIDTFELLE</sequence>
<evidence type="ECO:0000313" key="3">
    <source>
        <dbReference type="Proteomes" id="UP000178501"/>
    </source>
</evidence>
<dbReference type="EMBL" id="MHIK01000005">
    <property type="protein sequence ID" value="OGY52608.1"/>
    <property type="molecule type" value="Genomic_DNA"/>
</dbReference>